<dbReference type="SUPFAM" id="SSF48295">
    <property type="entry name" value="TrpR-like"/>
    <property type="match status" value="1"/>
</dbReference>
<reference evidence="1 2" key="1">
    <citation type="submission" date="2020-08" db="EMBL/GenBank/DDBJ databases">
        <title>Functional genomics of gut bacteria from endangered species of beetles.</title>
        <authorList>
            <person name="Carlos-Shanley C."/>
        </authorList>
    </citation>
    <scope>NUCLEOTIDE SEQUENCE [LARGE SCALE GENOMIC DNA]</scope>
    <source>
        <strain evidence="1 2">S00151</strain>
    </source>
</reference>
<evidence type="ECO:0000313" key="2">
    <source>
        <dbReference type="Proteomes" id="UP000592180"/>
    </source>
</evidence>
<dbReference type="InterPro" id="IPR010921">
    <property type="entry name" value="Trp_repressor/repl_initiator"/>
</dbReference>
<protein>
    <submittedName>
        <fullName evidence="1">DNA-binding transcriptional regulator YiaG</fullName>
    </submittedName>
</protein>
<organism evidence="1 2">
    <name type="scientific">Chryseobacterium defluvii</name>
    <dbReference type="NCBI Taxonomy" id="160396"/>
    <lineage>
        <taxon>Bacteria</taxon>
        <taxon>Pseudomonadati</taxon>
        <taxon>Bacteroidota</taxon>
        <taxon>Flavobacteriia</taxon>
        <taxon>Flavobacteriales</taxon>
        <taxon>Weeksellaceae</taxon>
        <taxon>Chryseobacterium group</taxon>
        <taxon>Chryseobacterium</taxon>
    </lineage>
</organism>
<proteinExistence type="predicted"/>
<comment type="caution">
    <text evidence="1">The sequence shown here is derived from an EMBL/GenBank/DDBJ whole genome shotgun (WGS) entry which is preliminary data.</text>
</comment>
<dbReference type="Proteomes" id="UP000592180">
    <property type="component" value="Unassembled WGS sequence"/>
</dbReference>
<dbReference type="GO" id="GO:0043565">
    <property type="term" value="F:sequence-specific DNA binding"/>
    <property type="evidence" value="ECO:0007669"/>
    <property type="project" value="InterPro"/>
</dbReference>
<name>A0A840KEU2_9FLAO</name>
<evidence type="ECO:0000313" key="1">
    <source>
        <dbReference type="EMBL" id="MBB4807706.1"/>
    </source>
</evidence>
<dbReference type="RefSeq" id="WP_184190872.1">
    <property type="nucleotide sequence ID" value="NZ_JACHLE010000005.1"/>
</dbReference>
<accession>A0A840KEU2</accession>
<dbReference type="AlphaFoldDB" id="A0A840KEU2"/>
<sequence length="108" mass="12993">MEKFKIPNYKEIFLDILKIKFPEKKKKILPLINKEKFSAEEILSINNQLYGETDKDKSLLNNKLHSYRESDILRMLDYQKKNNLNNTELANHFNLSRNTVAKWKKVFF</sequence>
<gene>
    <name evidence="1" type="ORF">HNP38_003022</name>
</gene>
<dbReference type="EMBL" id="JACHLE010000005">
    <property type="protein sequence ID" value="MBB4807706.1"/>
    <property type="molecule type" value="Genomic_DNA"/>
</dbReference>
<keyword evidence="1" id="KW-0238">DNA-binding</keyword>
<keyword evidence="2" id="KW-1185">Reference proteome</keyword>